<keyword evidence="2" id="KW-1185">Reference proteome</keyword>
<organism evidence="1 2">
    <name type="scientific">Streptosporangium carneum</name>
    <dbReference type="NCBI Taxonomy" id="47481"/>
    <lineage>
        <taxon>Bacteria</taxon>
        <taxon>Bacillati</taxon>
        <taxon>Actinomycetota</taxon>
        <taxon>Actinomycetes</taxon>
        <taxon>Streptosporangiales</taxon>
        <taxon>Streptosporangiaceae</taxon>
        <taxon>Streptosporangium</taxon>
    </lineage>
</organism>
<proteinExistence type="predicted"/>
<sequence>MTRAYHSTHVGPLVTDYEELTWRVPVARSDRVRVREHTCICQVQSYELCASGGLLFIRRTTVKSGKAVVHETDRWLSKQARGTWLLLLAGRAC</sequence>
<accession>A0A9W6I4Z9</accession>
<evidence type="ECO:0000313" key="2">
    <source>
        <dbReference type="Proteomes" id="UP001143474"/>
    </source>
</evidence>
<evidence type="ECO:0000313" key="1">
    <source>
        <dbReference type="EMBL" id="GLK11060.1"/>
    </source>
</evidence>
<reference evidence="1" key="2">
    <citation type="submission" date="2023-01" db="EMBL/GenBank/DDBJ databases">
        <authorList>
            <person name="Sun Q."/>
            <person name="Evtushenko L."/>
        </authorList>
    </citation>
    <scope>NUCLEOTIDE SEQUENCE</scope>
    <source>
        <strain evidence="1">VKM Ac-2007</strain>
    </source>
</reference>
<protein>
    <submittedName>
        <fullName evidence="1">Uncharacterized protein</fullName>
    </submittedName>
</protein>
<dbReference type="Proteomes" id="UP001143474">
    <property type="component" value="Unassembled WGS sequence"/>
</dbReference>
<dbReference type="EMBL" id="BSEV01000010">
    <property type="protein sequence ID" value="GLK11060.1"/>
    <property type="molecule type" value="Genomic_DNA"/>
</dbReference>
<comment type="caution">
    <text evidence="1">The sequence shown here is derived from an EMBL/GenBank/DDBJ whole genome shotgun (WGS) entry which is preliminary data.</text>
</comment>
<dbReference type="AlphaFoldDB" id="A0A9W6I4Z9"/>
<reference evidence="1" key="1">
    <citation type="journal article" date="2014" name="Int. J. Syst. Evol. Microbiol.">
        <title>Complete genome sequence of Corynebacterium casei LMG S-19264T (=DSM 44701T), isolated from a smear-ripened cheese.</title>
        <authorList>
            <consortium name="US DOE Joint Genome Institute (JGI-PGF)"/>
            <person name="Walter F."/>
            <person name="Albersmeier A."/>
            <person name="Kalinowski J."/>
            <person name="Ruckert C."/>
        </authorList>
    </citation>
    <scope>NUCLEOTIDE SEQUENCE</scope>
    <source>
        <strain evidence="1">VKM Ac-2007</strain>
    </source>
</reference>
<name>A0A9W6I4Z9_9ACTN</name>
<gene>
    <name evidence="1" type="ORF">GCM10017600_44660</name>
</gene>